<dbReference type="Proteomes" id="UP000058925">
    <property type="component" value="Chromosome"/>
</dbReference>
<name>A0A654LXE6_9ARCH</name>
<feature type="domain" description="AAA+ ATPase" evidence="2">
    <location>
        <begin position="34"/>
        <end position="154"/>
    </location>
</feature>
<evidence type="ECO:0000259" key="2">
    <source>
        <dbReference type="SMART" id="SM00382"/>
    </source>
</evidence>
<reference evidence="4" key="1">
    <citation type="submission" date="2015-10" db="EMBL/GenBank/DDBJ databases">
        <title>Niche specialization of a soil ammonia-oxidizing archaeon, Candidatus Nitrosocosmicus oleophilus.</title>
        <authorList>
            <person name="Jung M.-Y."/>
            <person name="Rhee S.-K."/>
        </authorList>
    </citation>
    <scope>NUCLEOTIDE SEQUENCE [LARGE SCALE GENOMIC DNA]</scope>
    <source>
        <strain evidence="4">MY3</strain>
    </source>
</reference>
<dbReference type="SUPFAM" id="SSF52540">
    <property type="entry name" value="P-loop containing nucleoside triphosphate hydrolases"/>
    <property type="match status" value="1"/>
</dbReference>
<sequence>MWVEKYRISEFDNFFGNEKSRLLVINWLRNWIKGAKPLLIVGPPGTGKTSFVKSLAKLLDLDLIELNASDLRNKINLEIIINPILLNKSIFGKQMLLFLDEVDGISGRDDYGGMPFLSNILKNADVPIIMASNSKSYKMKDLIKNSKLVEFRPLSSFASYMLLQNVMRRERKNLKSSEQFKIISQCRGDARTLLNTLQAKLEGEVNSDGNTGTESSIEECINNFFSLTDISQAKKLLITSSIRYTTPKYGYTSEERSKDFLNALYTSIVSSERKLKSDDLANLLEKLSEIDLFVDRIYEKRNWSLLRYANDLFLNKLFRISRDKAIEYNQYSVPFSAMGPIFMRGQSLRPLRTELSKIFHTSVSKIGLFYYSNFIMIMKNLAIKDLGFDNPDNLKFNELINKEIEKQSSKTKL</sequence>
<dbReference type="CDD" id="cd00009">
    <property type="entry name" value="AAA"/>
    <property type="match status" value="1"/>
</dbReference>
<protein>
    <submittedName>
        <fullName evidence="3">Replication factor C large subunit</fullName>
    </submittedName>
</protein>
<dbReference type="PANTHER" id="PTHR23389">
    <property type="entry name" value="CHROMOSOME TRANSMISSION FIDELITY FACTOR 18"/>
    <property type="match status" value="1"/>
</dbReference>
<organism evidence="3 4">
    <name type="scientific">Candidatus Nitrosocosmicus oleophilus</name>
    <dbReference type="NCBI Taxonomy" id="1353260"/>
    <lineage>
        <taxon>Archaea</taxon>
        <taxon>Nitrososphaerota</taxon>
        <taxon>Nitrososphaeria</taxon>
        <taxon>Nitrososphaerales</taxon>
        <taxon>Nitrososphaeraceae</taxon>
        <taxon>Candidatus Nitrosocosmicus</taxon>
    </lineage>
</organism>
<dbReference type="Gene3D" id="3.40.50.300">
    <property type="entry name" value="P-loop containing nucleotide triphosphate hydrolases"/>
    <property type="match status" value="1"/>
</dbReference>
<dbReference type="EMBL" id="CP012850">
    <property type="protein sequence ID" value="ALI36138.1"/>
    <property type="molecule type" value="Genomic_DNA"/>
</dbReference>
<dbReference type="RefSeq" id="WP_196815463.1">
    <property type="nucleotide sequence ID" value="NZ_CP012850.1"/>
</dbReference>
<keyword evidence="4" id="KW-1185">Reference proteome</keyword>
<dbReference type="SMART" id="SM00382">
    <property type="entry name" value="AAA"/>
    <property type="match status" value="1"/>
</dbReference>
<evidence type="ECO:0000313" key="4">
    <source>
        <dbReference type="Proteomes" id="UP000058925"/>
    </source>
</evidence>
<dbReference type="InterPro" id="IPR003593">
    <property type="entry name" value="AAA+_ATPase"/>
</dbReference>
<dbReference type="GO" id="GO:0006260">
    <property type="term" value="P:DNA replication"/>
    <property type="evidence" value="ECO:0007669"/>
    <property type="project" value="UniProtKB-KW"/>
</dbReference>
<dbReference type="GO" id="GO:0005524">
    <property type="term" value="F:ATP binding"/>
    <property type="evidence" value="ECO:0007669"/>
    <property type="project" value="InterPro"/>
</dbReference>
<evidence type="ECO:0000313" key="3">
    <source>
        <dbReference type="EMBL" id="ALI36138.1"/>
    </source>
</evidence>
<dbReference type="Pfam" id="PF00004">
    <property type="entry name" value="AAA"/>
    <property type="match status" value="1"/>
</dbReference>
<dbReference type="PANTHER" id="PTHR23389:SF6">
    <property type="entry name" value="REPLICATION FACTOR C SUBUNIT 1"/>
    <property type="match status" value="1"/>
</dbReference>
<dbReference type="KEGG" id="taa:NMY3_01935"/>
<gene>
    <name evidence="3" type="ORF">NMY3_01935</name>
</gene>
<dbReference type="InterPro" id="IPR003959">
    <property type="entry name" value="ATPase_AAA_core"/>
</dbReference>
<keyword evidence="1" id="KW-0235">DNA replication</keyword>
<dbReference type="GO" id="GO:0016887">
    <property type="term" value="F:ATP hydrolysis activity"/>
    <property type="evidence" value="ECO:0007669"/>
    <property type="project" value="InterPro"/>
</dbReference>
<dbReference type="AlphaFoldDB" id="A0A654LXE6"/>
<dbReference type="OrthoDB" id="8658at2157"/>
<proteinExistence type="predicted"/>
<accession>A0A654LXE6</accession>
<evidence type="ECO:0000256" key="1">
    <source>
        <dbReference type="ARBA" id="ARBA00022705"/>
    </source>
</evidence>
<dbReference type="GeneID" id="60421924"/>
<dbReference type="InterPro" id="IPR027417">
    <property type="entry name" value="P-loop_NTPase"/>
</dbReference>